<dbReference type="EMBL" id="BMKB01000007">
    <property type="protein sequence ID" value="GGA61141.1"/>
    <property type="molecule type" value="Genomic_DNA"/>
</dbReference>
<accession>A0A916RPA8</accession>
<comment type="caution">
    <text evidence="1">The sequence shown here is derived from an EMBL/GenBank/DDBJ whole genome shotgun (WGS) entry which is preliminary data.</text>
</comment>
<gene>
    <name evidence="1" type="ORF">GCM10011499_34310</name>
</gene>
<dbReference type="Proteomes" id="UP000596977">
    <property type="component" value="Unassembled WGS sequence"/>
</dbReference>
<protein>
    <submittedName>
        <fullName evidence="1">Uncharacterized protein</fullName>
    </submittedName>
</protein>
<dbReference type="AlphaFoldDB" id="A0A916RPA8"/>
<keyword evidence="2" id="KW-1185">Reference proteome</keyword>
<evidence type="ECO:0000313" key="1">
    <source>
        <dbReference type="EMBL" id="GGA61141.1"/>
    </source>
</evidence>
<sequence length="69" mass="7623">MSSAIAVQITAICAIYETYEQISYNFAKSRHLAATSTNLQGLEASEQGNTSCAQNPDRRKDARWIKVLS</sequence>
<organism evidence="1 2">
    <name type="scientific">Pelagibacterium lentulum</name>
    <dbReference type="NCBI Taxonomy" id="2029865"/>
    <lineage>
        <taxon>Bacteria</taxon>
        <taxon>Pseudomonadati</taxon>
        <taxon>Pseudomonadota</taxon>
        <taxon>Alphaproteobacteria</taxon>
        <taxon>Hyphomicrobiales</taxon>
        <taxon>Devosiaceae</taxon>
        <taxon>Pelagibacterium</taxon>
    </lineage>
</organism>
<proteinExistence type="predicted"/>
<evidence type="ECO:0000313" key="2">
    <source>
        <dbReference type="Proteomes" id="UP000596977"/>
    </source>
</evidence>
<name>A0A916RPA8_9HYPH</name>
<reference evidence="1 2" key="1">
    <citation type="journal article" date="2014" name="Int. J. Syst. Evol. Microbiol.">
        <title>Complete genome sequence of Corynebacterium casei LMG S-19264T (=DSM 44701T), isolated from a smear-ripened cheese.</title>
        <authorList>
            <consortium name="US DOE Joint Genome Institute (JGI-PGF)"/>
            <person name="Walter F."/>
            <person name="Albersmeier A."/>
            <person name="Kalinowski J."/>
            <person name="Ruckert C."/>
        </authorList>
    </citation>
    <scope>NUCLEOTIDE SEQUENCE [LARGE SCALE GENOMIC DNA]</scope>
    <source>
        <strain evidence="1 2">CGMCC 1.15896</strain>
    </source>
</reference>